<organism evidence="2 3">
    <name type="scientific">Pseudobutyrivibrio xylanivorans</name>
    <dbReference type="NCBI Taxonomy" id="185007"/>
    <lineage>
        <taxon>Bacteria</taxon>
        <taxon>Bacillati</taxon>
        <taxon>Bacillota</taxon>
        <taxon>Clostridia</taxon>
        <taxon>Lachnospirales</taxon>
        <taxon>Lachnospiraceae</taxon>
        <taxon>Pseudobutyrivibrio</taxon>
    </lineage>
</organism>
<protein>
    <submittedName>
        <fullName evidence="2">Uncharacterized protein</fullName>
    </submittedName>
</protein>
<dbReference type="KEGG" id="pxv:FXF36_08615"/>
<dbReference type="RefSeq" id="WP_151623374.1">
    <property type="nucleotide sequence ID" value="NZ_CP043028.1"/>
</dbReference>
<evidence type="ECO:0000313" key="2">
    <source>
        <dbReference type="EMBL" id="QFJ54915.1"/>
    </source>
</evidence>
<accession>A0A5P6VQG0</accession>
<gene>
    <name evidence="2" type="ORF">FXF36_08615</name>
</gene>
<sequence length="449" mass="52448">MRRKYLIIIPLILLVCIAGVLIFLKSRITFYEDSYKRNYTYSGVFDTITADYNGCKYNFESNIVDEKEAASLVKAFDKPRKQIIKSSDKVTQEKLNIYVVADDRIVGPVVEADALFLPKKYLYEYDYRYWIVQLMLKKGQCKESFEEYKNIFNVESAEQPVIFSTTGFSEEQLETVDETELFIDGDNNCIFKTDGSEFIINSNLIDDSTYEKIIDIIKVESITKENLKQLLEDINIDQSMYGGNVDDITYHIENKGGRSYTSIDSDGKIDITLNNLTERTLEHELMHGFFVDYTDLNKYWIEEGFCEYVAYILYPETKLVEGISKMSVDDSYEDGDFKRYLQSKNYDDNDIGRMYFDYVVNRLYQGKDVSDYPKLKEKVATNFGPNEQSKYYGLDLSYTEAMSFTAYLIELKGLDGLFYFMASEKSYEEFYGKSYYILEKEWKKSIGEN</sequence>
<evidence type="ECO:0000313" key="3">
    <source>
        <dbReference type="Proteomes" id="UP000327030"/>
    </source>
</evidence>
<dbReference type="EMBL" id="CP043028">
    <property type="protein sequence ID" value="QFJ54915.1"/>
    <property type="molecule type" value="Genomic_DNA"/>
</dbReference>
<keyword evidence="1" id="KW-1133">Transmembrane helix</keyword>
<proteinExistence type="predicted"/>
<dbReference type="AlphaFoldDB" id="A0A5P6VQG0"/>
<reference evidence="3" key="1">
    <citation type="submission" date="2019-08" db="EMBL/GenBank/DDBJ databases">
        <title>Complete Genome Sequence of the Polysaccharide-Degrading Rumen Bacterium Pseudobutyrivibrio xylanivorans MA3014.</title>
        <authorList>
            <person name="Palevich N."/>
            <person name="Maclean P.H."/>
            <person name="Kelly W.J."/>
            <person name="Leahy S.C."/>
            <person name="Rakonjac J."/>
            <person name="Attwood G.T."/>
        </authorList>
    </citation>
    <scope>NUCLEOTIDE SEQUENCE [LARGE SCALE GENOMIC DNA]</scope>
    <source>
        <strain evidence="3">MA3014</strain>
    </source>
</reference>
<feature type="transmembrane region" description="Helical" evidence="1">
    <location>
        <begin position="5"/>
        <end position="24"/>
    </location>
</feature>
<dbReference type="Proteomes" id="UP000327030">
    <property type="component" value="Chromosome 1"/>
</dbReference>
<dbReference type="OrthoDB" id="2014824at2"/>
<name>A0A5P6VQG0_PSEXY</name>
<evidence type="ECO:0000256" key="1">
    <source>
        <dbReference type="SAM" id="Phobius"/>
    </source>
</evidence>
<keyword evidence="1" id="KW-0812">Transmembrane</keyword>
<keyword evidence="1" id="KW-0472">Membrane</keyword>